<keyword evidence="2" id="KW-1185">Reference proteome</keyword>
<evidence type="ECO:0000313" key="2">
    <source>
        <dbReference type="Proteomes" id="UP001066276"/>
    </source>
</evidence>
<evidence type="ECO:0000313" key="1">
    <source>
        <dbReference type="EMBL" id="KAJ1133269.1"/>
    </source>
</evidence>
<dbReference type="Proteomes" id="UP001066276">
    <property type="component" value="Chromosome 7"/>
</dbReference>
<gene>
    <name evidence="1" type="ORF">NDU88_011566</name>
</gene>
<dbReference type="EMBL" id="JANPWB010000011">
    <property type="protein sequence ID" value="KAJ1133269.1"/>
    <property type="molecule type" value="Genomic_DNA"/>
</dbReference>
<comment type="caution">
    <text evidence="1">The sequence shown here is derived from an EMBL/GenBank/DDBJ whole genome shotgun (WGS) entry which is preliminary data.</text>
</comment>
<organism evidence="1 2">
    <name type="scientific">Pleurodeles waltl</name>
    <name type="common">Iberian ribbed newt</name>
    <dbReference type="NCBI Taxonomy" id="8319"/>
    <lineage>
        <taxon>Eukaryota</taxon>
        <taxon>Metazoa</taxon>
        <taxon>Chordata</taxon>
        <taxon>Craniata</taxon>
        <taxon>Vertebrata</taxon>
        <taxon>Euteleostomi</taxon>
        <taxon>Amphibia</taxon>
        <taxon>Batrachia</taxon>
        <taxon>Caudata</taxon>
        <taxon>Salamandroidea</taxon>
        <taxon>Salamandridae</taxon>
        <taxon>Pleurodelinae</taxon>
        <taxon>Pleurodeles</taxon>
    </lineage>
</organism>
<sequence>MGYGRLSGKNIRIGLYRLIDGNCLTVSVWGQKKNRCAIFSVLCFEKSSGSVKKVPATSTRKRKKQDVETEEMGKRKACVRYEMRCALLKRIP</sequence>
<proteinExistence type="predicted"/>
<name>A0AAV7Q177_PLEWA</name>
<accession>A0AAV7Q177</accession>
<reference evidence="1" key="1">
    <citation type="journal article" date="2022" name="bioRxiv">
        <title>Sequencing and chromosome-scale assembly of the giantPleurodeles waltlgenome.</title>
        <authorList>
            <person name="Brown T."/>
            <person name="Elewa A."/>
            <person name="Iarovenko S."/>
            <person name="Subramanian E."/>
            <person name="Araus A.J."/>
            <person name="Petzold A."/>
            <person name="Susuki M."/>
            <person name="Suzuki K.-i.T."/>
            <person name="Hayashi T."/>
            <person name="Toyoda A."/>
            <person name="Oliveira C."/>
            <person name="Osipova E."/>
            <person name="Leigh N.D."/>
            <person name="Simon A."/>
            <person name="Yun M.H."/>
        </authorList>
    </citation>
    <scope>NUCLEOTIDE SEQUENCE</scope>
    <source>
        <strain evidence="1">20211129_DDA</strain>
        <tissue evidence="1">Liver</tissue>
    </source>
</reference>
<dbReference type="AlphaFoldDB" id="A0AAV7Q177"/>
<protein>
    <submittedName>
        <fullName evidence="1">Uncharacterized protein</fullName>
    </submittedName>
</protein>